<dbReference type="GO" id="GO:0008233">
    <property type="term" value="F:peptidase activity"/>
    <property type="evidence" value="ECO:0007669"/>
    <property type="project" value="UniProtKB-KW"/>
</dbReference>
<keyword evidence="2" id="KW-0645">Protease</keyword>
<evidence type="ECO:0000256" key="4">
    <source>
        <dbReference type="SAM" id="MobiDB-lite"/>
    </source>
</evidence>
<dbReference type="GO" id="GO:0070646">
    <property type="term" value="P:protein modification by small protein removal"/>
    <property type="evidence" value="ECO:0007669"/>
    <property type="project" value="TreeGrafter"/>
</dbReference>
<comment type="similarity">
    <text evidence="1">Belongs to the DeSI family.</text>
</comment>
<dbReference type="InterPro" id="IPR008580">
    <property type="entry name" value="PPPDE_dom"/>
</dbReference>
<dbReference type="Pfam" id="PF08324">
    <property type="entry name" value="PUL"/>
    <property type="match status" value="1"/>
</dbReference>
<evidence type="ECO:0000313" key="6">
    <source>
        <dbReference type="Proteomes" id="UP000749559"/>
    </source>
</evidence>
<dbReference type="OrthoDB" id="6227366at2759"/>
<accession>A0A8J1U588</accession>
<evidence type="ECO:0000313" key="5">
    <source>
        <dbReference type="EMBL" id="CAH1794828.1"/>
    </source>
</evidence>
<organism evidence="5 6">
    <name type="scientific">Owenia fusiformis</name>
    <name type="common">Polychaete worm</name>
    <dbReference type="NCBI Taxonomy" id="6347"/>
    <lineage>
        <taxon>Eukaryota</taxon>
        <taxon>Metazoa</taxon>
        <taxon>Spiralia</taxon>
        <taxon>Lophotrochozoa</taxon>
        <taxon>Annelida</taxon>
        <taxon>Polychaeta</taxon>
        <taxon>Sedentaria</taxon>
        <taxon>Canalipalpata</taxon>
        <taxon>Sabellida</taxon>
        <taxon>Oweniida</taxon>
        <taxon>Oweniidae</taxon>
        <taxon>Owenia</taxon>
    </lineage>
</organism>
<dbReference type="PANTHER" id="PTHR12378">
    <property type="entry name" value="DESUMOYLATING ISOPEPTIDASE"/>
    <property type="match status" value="1"/>
</dbReference>
<sequence>MDEYPIKVYIYDLSKGLARSLSMGFLGRQIDGIWHTAIVAYGQEYFFGGMGIESCPPCGTQLGPPDTIDDLGSTQIPLEMFMEYLHELSQTTFRPECYHLLEHNCNTFSNEVAQFLTGKTIPAHITNLPSEVMQTPFGAMIKPFVDAMSVTPSGGHHSVFPESSSSTTPQSRNSAATSQTNNTTKSQSTADPNKPITFHGKKILTEYTNIRTTISSTLPNIDIALLDEVREYLSTEEPQWYLSKEHIRCLTDIIKMNDNPKTQSLGLNFLRLAVLRQEVLHLLKMDKDHNMLKISKQREGLSNEHQVVLLRIMSNCCSCKLGCDWLTETTDWPLDDLLTSNHKITSDCCVSAILNSSTDFQLTGSIWAFNLSVNKVVSGDLGVEVGSAILEAITKPLGEDVLFHTLSALYNLMASNDELQALAVVMGVDFERLCKLSTRVSDLCHKIQKRIGHT</sequence>
<protein>
    <submittedName>
        <fullName evidence="5">Uncharacterized protein</fullName>
    </submittedName>
</protein>
<proteinExistence type="inferred from homology"/>
<feature type="region of interest" description="Disordered" evidence="4">
    <location>
        <begin position="153"/>
        <end position="196"/>
    </location>
</feature>
<reference evidence="5" key="1">
    <citation type="submission" date="2022-03" db="EMBL/GenBank/DDBJ databases">
        <authorList>
            <person name="Martin C."/>
        </authorList>
    </citation>
    <scope>NUCLEOTIDE SEQUENCE</scope>
</reference>
<name>A0A8J1U588_OWEFU</name>
<evidence type="ECO:0000256" key="2">
    <source>
        <dbReference type="ARBA" id="ARBA00022670"/>
    </source>
</evidence>
<evidence type="ECO:0000256" key="3">
    <source>
        <dbReference type="ARBA" id="ARBA00022801"/>
    </source>
</evidence>
<evidence type="ECO:0000256" key="1">
    <source>
        <dbReference type="ARBA" id="ARBA00008140"/>
    </source>
</evidence>
<dbReference type="Pfam" id="PF05903">
    <property type="entry name" value="Peptidase_C97"/>
    <property type="match status" value="1"/>
</dbReference>
<dbReference type="Proteomes" id="UP000749559">
    <property type="component" value="Unassembled WGS sequence"/>
</dbReference>
<dbReference type="SMART" id="SM01179">
    <property type="entry name" value="DUF862"/>
    <property type="match status" value="1"/>
</dbReference>
<dbReference type="InterPro" id="IPR011989">
    <property type="entry name" value="ARM-like"/>
</dbReference>
<keyword evidence="3" id="KW-0378">Hydrolase</keyword>
<dbReference type="InterPro" id="IPR013535">
    <property type="entry name" value="PUL_dom"/>
</dbReference>
<keyword evidence="6" id="KW-1185">Reference proteome</keyword>
<dbReference type="InterPro" id="IPR042266">
    <property type="entry name" value="PPPDE_sf"/>
</dbReference>
<dbReference type="PANTHER" id="PTHR12378:SF7">
    <property type="entry name" value="DESUMOYLATING ISOPEPTIDASE 1"/>
    <property type="match status" value="1"/>
</dbReference>
<dbReference type="GO" id="GO:0006508">
    <property type="term" value="P:proteolysis"/>
    <property type="evidence" value="ECO:0007669"/>
    <property type="project" value="UniProtKB-KW"/>
</dbReference>
<gene>
    <name evidence="5" type="ORF">OFUS_LOCUS19463</name>
</gene>
<dbReference type="PROSITE" id="PS51858">
    <property type="entry name" value="PPPDE"/>
    <property type="match status" value="1"/>
</dbReference>
<comment type="caution">
    <text evidence="5">The sequence shown here is derived from an EMBL/GenBank/DDBJ whole genome shotgun (WGS) entry which is preliminary data.</text>
</comment>
<dbReference type="AlphaFoldDB" id="A0A8J1U588"/>
<dbReference type="Gene3D" id="3.90.1720.30">
    <property type="entry name" value="PPPDE domains"/>
    <property type="match status" value="1"/>
</dbReference>
<dbReference type="Gene3D" id="1.25.10.10">
    <property type="entry name" value="Leucine-rich Repeat Variant"/>
    <property type="match status" value="1"/>
</dbReference>
<dbReference type="EMBL" id="CAIIXF020000009">
    <property type="protein sequence ID" value="CAH1794828.1"/>
    <property type="molecule type" value="Genomic_DNA"/>
</dbReference>
<feature type="compositionally biased region" description="Low complexity" evidence="4">
    <location>
        <begin position="163"/>
        <end position="190"/>
    </location>
</feature>